<keyword evidence="2" id="KW-1185">Reference proteome</keyword>
<dbReference type="Proteomes" id="UP000790787">
    <property type="component" value="Chromosome 11"/>
</dbReference>
<reference evidence="3" key="2">
    <citation type="submission" date="2025-08" db="UniProtKB">
        <authorList>
            <consortium name="RefSeq"/>
        </authorList>
    </citation>
    <scope>IDENTIFICATION</scope>
    <source>
        <tissue evidence="3">Leaf</tissue>
    </source>
</reference>
<dbReference type="SUPFAM" id="SSF48613">
    <property type="entry name" value="Heme oxygenase-like"/>
    <property type="match status" value="1"/>
</dbReference>
<evidence type="ECO:0000313" key="3">
    <source>
        <dbReference type="RefSeq" id="XP_016440845.1"/>
    </source>
</evidence>
<proteinExistence type="predicted"/>
<dbReference type="KEGG" id="nta:107766563"/>
<gene>
    <name evidence="3" type="primary">LOC107766563</name>
</gene>
<dbReference type="SMR" id="A0A1S3XLH6"/>
<dbReference type="PANTHER" id="PTHR43198">
    <property type="entry name" value="BIFUNCTIONAL TH2 PROTEIN"/>
    <property type="match status" value="1"/>
</dbReference>
<feature type="domain" description="Thiaminase-2/PQQC" evidence="1">
    <location>
        <begin position="26"/>
        <end position="229"/>
    </location>
</feature>
<dbReference type="InterPro" id="IPR016084">
    <property type="entry name" value="Haem_Oase-like_multi-hlx"/>
</dbReference>
<dbReference type="GO" id="GO:0005829">
    <property type="term" value="C:cytosol"/>
    <property type="evidence" value="ECO:0000318"/>
    <property type="project" value="GO_Central"/>
</dbReference>
<dbReference type="Pfam" id="PF03070">
    <property type="entry name" value="TENA_THI-4"/>
    <property type="match status" value="1"/>
</dbReference>
<reference evidence="2" key="1">
    <citation type="journal article" date="2014" name="Nat. Commun.">
        <title>The tobacco genome sequence and its comparison with those of tomato and potato.</title>
        <authorList>
            <person name="Sierro N."/>
            <person name="Battey J.N."/>
            <person name="Ouadi S."/>
            <person name="Bakaher N."/>
            <person name="Bovet L."/>
            <person name="Willig A."/>
            <person name="Goepfert S."/>
            <person name="Peitsch M.C."/>
            <person name="Ivanov N.V."/>
        </authorList>
    </citation>
    <scope>NUCLEOTIDE SEQUENCE [LARGE SCALE GENOMIC DNA]</scope>
</reference>
<evidence type="ECO:0000259" key="1">
    <source>
        <dbReference type="Pfam" id="PF03070"/>
    </source>
</evidence>
<dbReference type="InterPro" id="IPR050967">
    <property type="entry name" value="Thiamine_Salvage_TenA"/>
</dbReference>
<dbReference type="OrthoDB" id="37730at2759"/>
<dbReference type="CDD" id="cd19357">
    <property type="entry name" value="TenA_E_At3g16990-like"/>
    <property type="match status" value="1"/>
</dbReference>
<organism evidence="2 3">
    <name type="scientific">Nicotiana tabacum</name>
    <name type="common">Common tobacco</name>
    <dbReference type="NCBI Taxonomy" id="4097"/>
    <lineage>
        <taxon>Eukaryota</taxon>
        <taxon>Viridiplantae</taxon>
        <taxon>Streptophyta</taxon>
        <taxon>Embryophyta</taxon>
        <taxon>Tracheophyta</taxon>
        <taxon>Spermatophyta</taxon>
        <taxon>Magnoliopsida</taxon>
        <taxon>eudicotyledons</taxon>
        <taxon>Gunneridae</taxon>
        <taxon>Pentapetalae</taxon>
        <taxon>asterids</taxon>
        <taxon>lamiids</taxon>
        <taxon>Solanales</taxon>
        <taxon>Solanaceae</taxon>
        <taxon>Nicotianoideae</taxon>
        <taxon>Nicotianeae</taxon>
        <taxon>Nicotiana</taxon>
    </lineage>
</organism>
<dbReference type="RefSeq" id="XP_016440845.1">
    <property type="nucleotide sequence ID" value="XM_016585359.1"/>
</dbReference>
<protein>
    <submittedName>
        <fullName evidence="3">Bifunctional TENA-E protein</fullName>
    </submittedName>
</protein>
<dbReference type="STRING" id="4097.A0A1S3XLH6"/>
<dbReference type="AlphaFoldDB" id="A0A1S3XLH6"/>
<dbReference type="GeneID" id="107766563"/>
<dbReference type="GO" id="GO:0006772">
    <property type="term" value="P:thiamine metabolic process"/>
    <property type="evidence" value="ECO:0007669"/>
    <property type="project" value="UniProtKB-ARBA"/>
</dbReference>
<name>A0A1S3XLH6_TOBAC</name>
<dbReference type="PaxDb" id="4097-A0A1S3XLH6"/>
<dbReference type="InterPro" id="IPR004305">
    <property type="entry name" value="Thiaminase-2/PQQC"/>
</dbReference>
<dbReference type="OMA" id="WAVESVY"/>
<dbReference type="Gene3D" id="1.20.910.10">
    <property type="entry name" value="Heme oxygenase-like"/>
    <property type="match status" value="1"/>
</dbReference>
<sequence>MEKTNEALTIEKPKEKLTQIEKWLRKHKLQYTAATKHPFINSIHDGSIDFSSFKIWLGREYVFVKTALAPFAASVLLKAWKESVDSSDVEVILAGLPYLNDEISWLKEEAPMWHVSLTSVVVDHKPILDYFRFFERLTSSDVKYTEAVTILWAVESVYHYGFAHCLEEDNTTPEEMKAACKRWGNESFKQHCQSLETVANNKLEQASEEEVSKAEVLFLEFLENVVGFWSLKLG</sequence>
<evidence type="ECO:0000313" key="2">
    <source>
        <dbReference type="Proteomes" id="UP000790787"/>
    </source>
</evidence>
<dbReference type="RefSeq" id="XP_016440845.1">
    <property type="nucleotide sequence ID" value="XM_016585359.2"/>
</dbReference>
<accession>A0A1S3XLH6</accession>
<dbReference type="PANTHER" id="PTHR43198:SF6">
    <property type="entry name" value="BIFUNCTIONAL TENA-E PROTEIN-RELATED"/>
    <property type="match status" value="1"/>
</dbReference>